<name>A0A832YZB8_9CREN</name>
<dbReference type="PANTHER" id="PTHR42831">
    <property type="entry name" value="FE-S PROTEIN MATURATION AUXILIARY FACTOR YITW"/>
    <property type="match status" value="1"/>
</dbReference>
<dbReference type="EMBL" id="DQTV01000079">
    <property type="protein sequence ID" value="HIP57282.1"/>
    <property type="molecule type" value="Genomic_DNA"/>
</dbReference>
<evidence type="ECO:0000259" key="1">
    <source>
        <dbReference type="Pfam" id="PF01883"/>
    </source>
</evidence>
<protein>
    <submittedName>
        <fullName evidence="2">Metal-sulfur cluster assembly factor</fullName>
    </submittedName>
</protein>
<accession>A0A832YZB8</accession>
<dbReference type="InterPro" id="IPR052339">
    <property type="entry name" value="Fe-S_Maturation_MIP18"/>
</dbReference>
<dbReference type="Gene3D" id="3.30.300.130">
    <property type="entry name" value="Fe-S cluster assembly (FSCA)"/>
    <property type="match status" value="1"/>
</dbReference>
<dbReference type="InterPro" id="IPR002744">
    <property type="entry name" value="MIP18-like"/>
</dbReference>
<proteinExistence type="predicted"/>
<dbReference type="InterPro" id="IPR034904">
    <property type="entry name" value="FSCA_dom_sf"/>
</dbReference>
<dbReference type="Proteomes" id="UP000605805">
    <property type="component" value="Unassembled WGS sequence"/>
</dbReference>
<evidence type="ECO:0000313" key="3">
    <source>
        <dbReference type="Proteomes" id="UP000605805"/>
    </source>
</evidence>
<dbReference type="Pfam" id="PF01883">
    <property type="entry name" value="FeS_assembly_P"/>
    <property type="match status" value="1"/>
</dbReference>
<sequence>MTQHSEDIKARVIEILKQIYDPEIPINIYDLGLVYSITVRDRVIEVELGVTSPFCPLAFVIVKQAEKALQEAFPDMEVRVKLNLENLWDPSRMTEEGRRMFKELYGYDPLSR</sequence>
<dbReference type="AlphaFoldDB" id="A0A832YZB8"/>
<comment type="caution">
    <text evidence="2">The sequence shown here is derived from an EMBL/GenBank/DDBJ whole genome shotgun (WGS) entry which is preliminary data.</text>
</comment>
<organism evidence="2 3">
    <name type="scientific">Ignisphaera aggregans</name>
    <dbReference type="NCBI Taxonomy" id="334771"/>
    <lineage>
        <taxon>Archaea</taxon>
        <taxon>Thermoproteota</taxon>
        <taxon>Thermoprotei</taxon>
        <taxon>Desulfurococcales</taxon>
        <taxon>Desulfurococcaceae</taxon>
        <taxon>Ignisphaera</taxon>
    </lineage>
</organism>
<feature type="domain" description="MIP18 family-like" evidence="1">
    <location>
        <begin position="9"/>
        <end position="78"/>
    </location>
</feature>
<evidence type="ECO:0000313" key="2">
    <source>
        <dbReference type="EMBL" id="HIP57282.1"/>
    </source>
</evidence>
<reference evidence="2" key="1">
    <citation type="journal article" date="2020" name="ISME J.">
        <title>Gammaproteobacteria mediating utilization of methyl-, sulfur- and petroleum organic compounds in deep ocean hydrothermal plumes.</title>
        <authorList>
            <person name="Zhou Z."/>
            <person name="Liu Y."/>
            <person name="Pan J."/>
            <person name="Cron B.R."/>
            <person name="Toner B.M."/>
            <person name="Anantharaman K."/>
            <person name="Breier J.A."/>
            <person name="Dick G.J."/>
            <person name="Li M."/>
        </authorList>
    </citation>
    <scope>NUCLEOTIDE SEQUENCE</scope>
    <source>
        <strain evidence="2">SZUA-1435</strain>
    </source>
</reference>
<dbReference type="PANTHER" id="PTHR42831:SF1">
    <property type="entry name" value="FE-S PROTEIN MATURATION AUXILIARY FACTOR YITW"/>
    <property type="match status" value="1"/>
</dbReference>
<gene>
    <name evidence="2" type="ORF">EYH02_04355</name>
</gene>
<dbReference type="SUPFAM" id="SSF117916">
    <property type="entry name" value="Fe-S cluster assembly (FSCA) domain-like"/>
    <property type="match status" value="1"/>
</dbReference>